<protein>
    <recommendedName>
        <fullName evidence="3">DUF433 domain-containing protein</fullName>
    </recommendedName>
</protein>
<dbReference type="EMBL" id="BJCE01000077">
    <property type="protein sequence ID" value="GCL37435.1"/>
    <property type="molecule type" value="Genomic_DNA"/>
</dbReference>
<comment type="caution">
    <text evidence="1">The sequence shown here is derived from an EMBL/GenBank/DDBJ whole genome shotgun (WGS) entry which is preliminary data.</text>
</comment>
<accession>A0A479ZXQ3</accession>
<dbReference type="PANTHER" id="PTHR34849">
    <property type="entry name" value="SSL5025 PROTEIN"/>
    <property type="match status" value="1"/>
</dbReference>
<dbReference type="PANTHER" id="PTHR34849:SF3">
    <property type="entry name" value="SSR2962 PROTEIN"/>
    <property type="match status" value="1"/>
</dbReference>
<dbReference type="Gene3D" id="1.10.10.10">
    <property type="entry name" value="Winged helix-like DNA-binding domain superfamily/Winged helix DNA-binding domain"/>
    <property type="match status" value="1"/>
</dbReference>
<dbReference type="Proteomes" id="UP000300142">
    <property type="component" value="Unassembled WGS sequence"/>
</dbReference>
<evidence type="ECO:0008006" key="3">
    <source>
        <dbReference type="Google" id="ProtNLM"/>
    </source>
</evidence>
<organism evidence="1 2">
    <name type="scientific">Sphaerospermopsis reniformis</name>
    <dbReference type="NCBI Taxonomy" id="531300"/>
    <lineage>
        <taxon>Bacteria</taxon>
        <taxon>Bacillati</taxon>
        <taxon>Cyanobacteriota</taxon>
        <taxon>Cyanophyceae</taxon>
        <taxon>Nostocales</taxon>
        <taxon>Aphanizomenonaceae</taxon>
        <taxon>Sphaerospermopsis</taxon>
    </lineage>
</organism>
<keyword evidence="2" id="KW-1185">Reference proteome</keyword>
<reference evidence="2" key="1">
    <citation type="submission" date="2019-02" db="EMBL/GenBank/DDBJ databases">
        <title>Draft genome sequence of Sphaerospermopsis reniformis NIES-1949.</title>
        <authorList>
            <person name="Yamaguchi H."/>
            <person name="Suzuki S."/>
            <person name="Kawachi M."/>
        </authorList>
    </citation>
    <scope>NUCLEOTIDE SEQUENCE [LARGE SCALE GENOMIC DNA]</scope>
    <source>
        <strain evidence="2">NIES-1949</strain>
    </source>
</reference>
<proteinExistence type="predicted"/>
<dbReference type="InterPro" id="IPR036388">
    <property type="entry name" value="WH-like_DNA-bd_sf"/>
</dbReference>
<dbReference type="Pfam" id="PF04255">
    <property type="entry name" value="DUF433"/>
    <property type="match status" value="1"/>
</dbReference>
<gene>
    <name evidence="1" type="ORF">SR1949_25450</name>
</gene>
<dbReference type="AlphaFoldDB" id="A0A479ZXQ3"/>
<evidence type="ECO:0000313" key="1">
    <source>
        <dbReference type="EMBL" id="GCL37435.1"/>
    </source>
</evidence>
<sequence length="75" mass="8015">MEISPYISIDPAIHHGTPVISGTRVPISIIIGSLAGGMSKEEVMEEYELTKTQVEAALSYAADLVRHTEFTALGA</sequence>
<dbReference type="InterPro" id="IPR007367">
    <property type="entry name" value="DUF433"/>
</dbReference>
<dbReference type="RefSeq" id="WP_137667629.1">
    <property type="nucleotide sequence ID" value="NZ_BJCE01000077.1"/>
</dbReference>
<evidence type="ECO:0000313" key="2">
    <source>
        <dbReference type="Proteomes" id="UP000300142"/>
    </source>
</evidence>
<name>A0A479ZXQ3_9CYAN</name>
<dbReference type="InterPro" id="IPR009057">
    <property type="entry name" value="Homeodomain-like_sf"/>
</dbReference>
<dbReference type="SUPFAM" id="SSF46689">
    <property type="entry name" value="Homeodomain-like"/>
    <property type="match status" value="1"/>
</dbReference>